<accession>A0A7S1CDI3</accession>
<organism evidence="2">
    <name type="scientific">Bicosoecida sp. CB-2014</name>
    <dbReference type="NCBI Taxonomy" id="1486930"/>
    <lineage>
        <taxon>Eukaryota</taxon>
        <taxon>Sar</taxon>
        <taxon>Stramenopiles</taxon>
        <taxon>Bigyra</taxon>
        <taxon>Opalozoa</taxon>
        <taxon>Bicosoecida</taxon>
    </lineage>
</organism>
<feature type="region of interest" description="Disordered" evidence="1">
    <location>
        <begin position="307"/>
        <end position="334"/>
    </location>
</feature>
<feature type="compositionally biased region" description="Gly residues" evidence="1">
    <location>
        <begin position="11"/>
        <end position="22"/>
    </location>
</feature>
<dbReference type="InterPro" id="IPR016024">
    <property type="entry name" value="ARM-type_fold"/>
</dbReference>
<gene>
    <name evidence="2" type="ORF">BSP0115_LOCUS8211</name>
</gene>
<name>A0A7S1CDI3_9STRA</name>
<dbReference type="EMBL" id="HBFS01011916">
    <property type="protein sequence ID" value="CAD8914954.1"/>
    <property type="molecule type" value="Transcribed_RNA"/>
</dbReference>
<reference evidence="2" key="1">
    <citation type="submission" date="2021-01" db="EMBL/GenBank/DDBJ databases">
        <authorList>
            <person name="Corre E."/>
            <person name="Pelletier E."/>
            <person name="Niang G."/>
            <person name="Scheremetjew M."/>
            <person name="Finn R."/>
            <person name="Kale V."/>
            <person name="Holt S."/>
            <person name="Cochrane G."/>
            <person name="Meng A."/>
            <person name="Brown T."/>
            <person name="Cohen L."/>
        </authorList>
    </citation>
    <scope>NUCLEOTIDE SEQUENCE</scope>
    <source>
        <strain evidence="2">Ms1</strain>
    </source>
</reference>
<protein>
    <submittedName>
        <fullName evidence="2">Uncharacterized protein</fullName>
    </submittedName>
</protein>
<feature type="compositionally biased region" description="Acidic residues" evidence="1">
    <location>
        <begin position="316"/>
        <end position="326"/>
    </location>
</feature>
<proteinExistence type="predicted"/>
<dbReference type="SUPFAM" id="SSF48371">
    <property type="entry name" value="ARM repeat"/>
    <property type="match status" value="1"/>
</dbReference>
<evidence type="ECO:0000313" key="2">
    <source>
        <dbReference type="EMBL" id="CAD8914954.1"/>
    </source>
</evidence>
<evidence type="ECO:0000256" key="1">
    <source>
        <dbReference type="SAM" id="MobiDB-lite"/>
    </source>
</evidence>
<feature type="region of interest" description="Disordered" evidence="1">
    <location>
        <begin position="1"/>
        <end position="33"/>
    </location>
</feature>
<dbReference type="AlphaFoldDB" id="A0A7S1CDI3"/>
<feature type="compositionally biased region" description="Low complexity" evidence="1">
    <location>
        <begin position="24"/>
        <end position="33"/>
    </location>
</feature>
<feature type="compositionally biased region" description="Basic and acidic residues" evidence="1">
    <location>
        <begin position="1"/>
        <end position="10"/>
    </location>
</feature>
<sequence>MAEARSDGREGSGGAGGAGEVGPGDDAGATAHAHAGAADAGAIQLGAAAAAEAAGDAGAETAGDDDVRAAAARLLRALSLQSGDADAADLEVYRVLLVRVGGDVDAAGRLYARCWLRMVAVVVDVANAGSSLPTALLQRLLLRLEGPDGSAAGGHSDFPVGAAFADALVLSDGGEGGAQRALLKAAMSRRGDHAHGLVGHAPSDIAGHSEEGLEGGAPALRPTRIVYHECATAALLKMCRGCSDSRSAWRATVAIDGAVAWFVDVVCGEATVDGAWCDFPVGVECSAASILIDCINAGAFSVPEGSGADGRAGAGDGDDGDGDDDATAAASSDAAAATMTEGGIDTALRMVDRIKAHTSDFDGSALLDAEHYGGQQYGPAAVICALVQAGGEHVADTLVEFGGVHALLRAQLGAADIPAGVRVSCSNALSLIAEAASRLPYARRREMFDSFARNGSAIEHVVTRLLESKAGRAGVSAGVRLAAALVEDHDCAMSLKYCLGHLVGAAADDGADIDKRDSALWACGRIMVECRLQKRNPTAMRFGEWFNGDDAAMSVAQHPGASNAVRARALATLGAALPHSPKALAAARDAGAVDVTVSVLKGPLPSITCVLDLCNTLTALVSGHARAAAHAIELDIMPCLSQRLAMAVDLCRRAHHANRTAPYAVHAAMMASGLIHRVIANVPAAMRMDAMRAALCTMRPLAAQATLAEPAAAPPGWAAGRAFQVRLREIGRLRMMAAVALCTIVVGLRGEGDAVARAAANAGVVEALSRITIDHGVELTARGDSPVRALHQLLTCKDAAPRMLCCDAAAALVAALRAAAPASEDAYLACNSLGILATVTAAATERSAAGGRAAGEPRCVRGVDAAVAAGAIDVLAGVTRLGARHRAERAAWNALGEIAEQDSAAATAVLRVVSAAGVVAAVAEADPYPGALQCVAAFAQAGAGYVELHAAGAATAAVGALRAAMAATDGTYRVGRSDHDAVLAYACEALGALVSAGGCEPRSLEAAAAGELAAQAVAAGAVDSLEAMTHTEAHAVAAWPLALLAPASASFKRLVPLLLSRGGENRAPFLRMRWALALAEAAPGVAADDGAAAVLVTALAHACAQTRAAASHGVCRLLRHAQGRAAVAAGACDEVAERLAALAVSDPLASVRRAARAALSVVPLRVVVAEWADSRARAAVDGEGEGGRGGEDGTVLLRLWRAMPRQAVANVLMQAFPAI</sequence>